<dbReference type="Gene3D" id="3.30.70.600">
    <property type="entry name" value="Ribosomal protein S10 domain"/>
    <property type="match status" value="1"/>
</dbReference>
<dbReference type="GO" id="GO:1990904">
    <property type="term" value="C:ribonucleoprotein complex"/>
    <property type="evidence" value="ECO:0007669"/>
    <property type="project" value="UniProtKB-KW"/>
</dbReference>
<dbReference type="SUPFAM" id="SSF54999">
    <property type="entry name" value="Ribosomal protein S10"/>
    <property type="match status" value="1"/>
</dbReference>
<organism evidence="4">
    <name type="scientific">Picocystis salinarum</name>
    <dbReference type="NCBI Taxonomy" id="88271"/>
    <lineage>
        <taxon>Eukaryota</taxon>
        <taxon>Viridiplantae</taxon>
        <taxon>Chlorophyta</taxon>
        <taxon>Picocystophyceae</taxon>
        <taxon>Picocystales</taxon>
        <taxon>Picocystaceae</taxon>
        <taxon>Picocystis</taxon>
    </lineage>
</organism>
<dbReference type="GO" id="GO:0005840">
    <property type="term" value="C:ribosome"/>
    <property type="evidence" value="ECO:0007669"/>
    <property type="project" value="UniProtKB-KW"/>
</dbReference>
<dbReference type="InterPro" id="IPR027486">
    <property type="entry name" value="Ribosomal_uS10_dom"/>
</dbReference>
<evidence type="ECO:0000256" key="2">
    <source>
        <dbReference type="ARBA" id="ARBA00023274"/>
    </source>
</evidence>
<evidence type="ECO:0000259" key="3">
    <source>
        <dbReference type="Pfam" id="PF00338"/>
    </source>
</evidence>
<dbReference type="RefSeq" id="YP_009646631.1">
    <property type="nucleotide sequence ID" value="NC_042491.1"/>
</dbReference>
<keyword evidence="4" id="KW-0496">Mitochondrion</keyword>
<dbReference type="InterPro" id="IPR036838">
    <property type="entry name" value="Ribosomal_uS10_dom_sf"/>
</dbReference>
<keyword evidence="2" id="KW-0687">Ribonucleoprotein</keyword>
<evidence type="ECO:0000256" key="1">
    <source>
        <dbReference type="ARBA" id="ARBA00022980"/>
    </source>
</evidence>
<sequence>MRTSLQAGAPAALQVRLRGTPGAPLQRALRQALRCAQALGLQAPRLGTPPTGRRRWSVLRSPHVHKTARDTWALRTAQVRCGWESASPQRLALLAEGLRQMEWVGVEVHLRLQHGTALR</sequence>
<dbReference type="EMBL" id="MK086000">
    <property type="protein sequence ID" value="QBX98537.1"/>
    <property type="molecule type" value="Genomic_DNA"/>
</dbReference>
<gene>
    <name evidence="4" type="primary">rps10</name>
</gene>
<evidence type="ECO:0000313" key="4">
    <source>
        <dbReference type="EMBL" id="QBX98537.1"/>
    </source>
</evidence>
<accession>A0A4D6C589</accession>
<reference evidence="4" key="1">
    <citation type="journal article" date="2019" name="Genome Biol. Evol.">
        <title>Tracing the Evolution of the Plastome and Mitogenome in the Chloropicophyceae Uncovered Convergent tRNA Gene Losses and a Variant Plastid Genetic Code.</title>
        <authorList>
            <person name="Turmel M."/>
            <person name="Dos Santos A.L."/>
            <person name="Otis C."/>
            <person name="Sergerie R."/>
            <person name="Lemieux C."/>
        </authorList>
    </citation>
    <scope>NUCLEOTIDE SEQUENCE</scope>
</reference>
<proteinExistence type="predicted"/>
<protein>
    <submittedName>
        <fullName evidence="4">Ribosomal protein S10</fullName>
    </submittedName>
</protein>
<feature type="domain" description="Small ribosomal subunit protein uS10" evidence="3">
    <location>
        <begin position="15"/>
        <end position="108"/>
    </location>
</feature>
<keyword evidence="1 4" id="KW-0689">Ribosomal protein</keyword>
<dbReference type="Pfam" id="PF00338">
    <property type="entry name" value="Ribosomal_S10"/>
    <property type="match status" value="1"/>
</dbReference>
<dbReference type="AlphaFoldDB" id="A0A4D6C589"/>
<geneLocation type="mitochondrion" evidence="4"/>
<name>A0A4D6C589_9CHLO</name>
<dbReference type="GeneID" id="40351493"/>